<keyword evidence="4" id="KW-0804">Transcription</keyword>
<dbReference type="EMBL" id="JAVCAP010000014">
    <property type="protein sequence ID" value="MDP8567634.1"/>
    <property type="molecule type" value="Genomic_DNA"/>
</dbReference>
<evidence type="ECO:0000313" key="7">
    <source>
        <dbReference type="Proteomes" id="UP001225906"/>
    </source>
</evidence>
<proteinExistence type="inferred from homology"/>
<name>A0ABT9JSY9_9PROT</name>
<keyword evidence="2" id="KW-0805">Transcription regulation</keyword>
<sequence>MAIKLSIEALEVIDAIDRKGSFAAAAESLYRVPSALTYTIRKLEEDLGITLFDRSGHRAALTEAGAELLKEGRYLLDAAQALECRVRRVATGVETDITIAVSDLFNFKPILDLLEAFYAQGLGTRVKLLREVYGGSWDVLQSNRADISIGAPGDAPPGGGFSTHLLGQLDFVFAVAPHHPLANMHEPLSANDIVQYRAVAAADSSRNLPPRTSGILSGQDILTVPDMQTKLQAQISGVAIGYLPKNMALQAASQGLLVIKQVAEPKPLGPVFIAWRQQRQTDMGKAMQWLLKHLCQLSLEQLLVR</sequence>
<accession>A0ABT9JSY9</accession>
<dbReference type="PANTHER" id="PTHR30126:SF4">
    <property type="entry name" value="LYSR FAMILY TRANSCRIPTIONAL REGULATOR"/>
    <property type="match status" value="1"/>
</dbReference>
<dbReference type="InterPro" id="IPR005119">
    <property type="entry name" value="LysR_subst-bd"/>
</dbReference>
<comment type="caution">
    <text evidence="6">The sequence shown here is derived from an EMBL/GenBank/DDBJ whole genome shotgun (WGS) entry which is preliminary data.</text>
</comment>
<evidence type="ECO:0000256" key="4">
    <source>
        <dbReference type="ARBA" id="ARBA00023163"/>
    </source>
</evidence>
<evidence type="ECO:0000256" key="3">
    <source>
        <dbReference type="ARBA" id="ARBA00023125"/>
    </source>
</evidence>
<keyword evidence="3" id="KW-0238">DNA-binding</keyword>
<dbReference type="PANTHER" id="PTHR30126">
    <property type="entry name" value="HTH-TYPE TRANSCRIPTIONAL REGULATOR"/>
    <property type="match status" value="1"/>
</dbReference>
<dbReference type="Pfam" id="PF03466">
    <property type="entry name" value="LysR_substrate"/>
    <property type="match status" value="1"/>
</dbReference>
<comment type="similarity">
    <text evidence="1">Belongs to the LysR transcriptional regulatory family.</text>
</comment>
<dbReference type="RefSeq" id="WP_306389354.1">
    <property type="nucleotide sequence ID" value="NZ_JAVCAP010000014.1"/>
</dbReference>
<dbReference type="SUPFAM" id="SSF53850">
    <property type="entry name" value="Periplasmic binding protein-like II"/>
    <property type="match status" value="1"/>
</dbReference>
<dbReference type="InterPro" id="IPR036388">
    <property type="entry name" value="WH-like_DNA-bd_sf"/>
</dbReference>
<protein>
    <submittedName>
        <fullName evidence="6">LysR family transcriptional regulator</fullName>
    </submittedName>
</protein>
<dbReference type="SUPFAM" id="SSF46785">
    <property type="entry name" value="Winged helix' DNA-binding domain"/>
    <property type="match status" value="1"/>
</dbReference>
<dbReference type="InterPro" id="IPR000847">
    <property type="entry name" value="LysR_HTH_N"/>
</dbReference>
<feature type="domain" description="HTH lysR-type" evidence="5">
    <location>
        <begin position="5"/>
        <end position="62"/>
    </location>
</feature>
<evidence type="ECO:0000259" key="5">
    <source>
        <dbReference type="PROSITE" id="PS50931"/>
    </source>
</evidence>
<evidence type="ECO:0000256" key="1">
    <source>
        <dbReference type="ARBA" id="ARBA00009437"/>
    </source>
</evidence>
<organism evidence="6 7">
    <name type="scientific">Methylophilus aquaticus</name>
    <dbReference type="NCBI Taxonomy" id="1971610"/>
    <lineage>
        <taxon>Bacteria</taxon>
        <taxon>Pseudomonadati</taxon>
        <taxon>Pseudomonadota</taxon>
        <taxon>Betaproteobacteria</taxon>
        <taxon>Nitrosomonadales</taxon>
        <taxon>Methylophilaceae</taxon>
        <taxon>Methylophilus</taxon>
    </lineage>
</organism>
<dbReference type="Gene3D" id="1.10.10.10">
    <property type="entry name" value="Winged helix-like DNA-binding domain superfamily/Winged helix DNA-binding domain"/>
    <property type="match status" value="1"/>
</dbReference>
<dbReference type="Pfam" id="PF00126">
    <property type="entry name" value="HTH_1"/>
    <property type="match status" value="1"/>
</dbReference>
<evidence type="ECO:0000256" key="2">
    <source>
        <dbReference type="ARBA" id="ARBA00023015"/>
    </source>
</evidence>
<dbReference type="InterPro" id="IPR036390">
    <property type="entry name" value="WH_DNA-bd_sf"/>
</dbReference>
<dbReference type="Proteomes" id="UP001225906">
    <property type="component" value="Unassembled WGS sequence"/>
</dbReference>
<dbReference type="Gene3D" id="3.40.190.10">
    <property type="entry name" value="Periplasmic binding protein-like II"/>
    <property type="match status" value="2"/>
</dbReference>
<gene>
    <name evidence="6" type="ORF">Q9291_07205</name>
</gene>
<evidence type="ECO:0000313" key="6">
    <source>
        <dbReference type="EMBL" id="MDP8567634.1"/>
    </source>
</evidence>
<dbReference type="PROSITE" id="PS50931">
    <property type="entry name" value="HTH_LYSR"/>
    <property type="match status" value="1"/>
</dbReference>
<keyword evidence="7" id="KW-1185">Reference proteome</keyword>
<reference evidence="7" key="1">
    <citation type="journal article" date="2019" name="Int. J. Syst. Evol. Microbiol.">
        <title>The Global Catalogue of Microorganisms (GCM) 10K type strain sequencing project: providing services to taxonomists for standard genome sequencing and annotation.</title>
        <authorList>
            <consortium name="The Broad Institute Genomics Platform"/>
            <consortium name="The Broad Institute Genome Sequencing Center for Infectious Disease"/>
            <person name="Wu L."/>
            <person name="Ma J."/>
        </authorList>
    </citation>
    <scope>NUCLEOTIDE SEQUENCE [LARGE SCALE GENOMIC DNA]</scope>
    <source>
        <strain evidence="7">VKM B-3159</strain>
    </source>
</reference>